<dbReference type="EMBL" id="LSKU01000001">
    <property type="protein sequence ID" value="KXG43090.1"/>
    <property type="molecule type" value="Genomic_DNA"/>
</dbReference>
<sequence>MILSGRRKQFLQKIIDLYKKTNVPVHYETLAKVIGVSKWTAYDMMMELEKNGYLIRGYSVNPGEKGRSQVVFQPSAKATNLFDFKHSDNISQEEWNKIKKSIYEFLNNKHHYSFRTTIEKMLEEISKVQVQISFCAYIIGLFLVYLKNIGGEIESLIKSMVQNAPTNEMGVTMFVGTVVGTIIQTMNHEIGIETTDLVVKFLKTINDLSEDEKRMLSHFLNEALA</sequence>
<organism evidence="1 2">
    <name type="scientific">Tepidibacillus decaturensis</name>
    <dbReference type="NCBI Taxonomy" id="1413211"/>
    <lineage>
        <taxon>Bacteria</taxon>
        <taxon>Bacillati</taxon>
        <taxon>Bacillota</taxon>
        <taxon>Bacilli</taxon>
        <taxon>Bacillales</taxon>
        <taxon>Bacillaceae</taxon>
        <taxon>Tepidibacillus</taxon>
    </lineage>
</organism>
<name>A0A135L2C0_9BACI</name>
<accession>A0A135L2C0</accession>
<proteinExistence type="predicted"/>
<dbReference type="Proteomes" id="UP000070352">
    <property type="component" value="Unassembled WGS sequence"/>
</dbReference>
<evidence type="ECO:0000313" key="2">
    <source>
        <dbReference type="Proteomes" id="UP000070352"/>
    </source>
</evidence>
<keyword evidence="1" id="KW-0238">DNA-binding</keyword>
<dbReference type="AlphaFoldDB" id="A0A135L2C0"/>
<dbReference type="OrthoDB" id="2381125at2"/>
<protein>
    <submittedName>
        <fullName evidence="1">DNA-binding protein</fullName>
    </submittedName>
</protein>
<dbReference type="RefSeq" id="WP_068723166.1">
    <property type="nucleotide sequence ID" value="NZ_LSKU01000001.1"/>
</dbReference>
<dbReference type="SUPFAM" id="SSF46785">
    <property type="entry name" value="Winged helix' DNA-binding domain"/>
    <property type="match status" value="1"/>
</dbReference>
<evidence type="ECO:0000313" key="1">
    <source>
        <dbReference type="EMBL" id="KXG43090.1"/>
    </source>
</evidence>
<gene>
    <name evidence="1" type="ORF">U473_02900</name>
</gene>
<dbReference type="InterPro" id="IPR036390">
    <property type="entry name" value="WH_DNA-bd_sf"/>
</dbReference>
<keyword evidence="2" id="KW-1185">Reference proteome</keyword>
<dbReference type="GO" id="GO:0003677">
    <property type="term" value="F:DNA binding"/>
    <property type="evidence" value="ECO:0007669"/>
    <property type="project" value="UniProtKB-KW"/>
</dbReference>
<comment type="caution">
    <text evidence="1">The sequence shown here is derived from an EMBL/GenBank/DDBJ whole genome shotgun (WGS) entry which is preliminary data.</text>
</comment>
<dbReference type="STRING" id="1413211.U473_02900"/>
<reference evidence="1 2" key="1">
    <citation type="submission" date="2016-02" db="EMBL/GenBank/DDBJ databases">
        <title>Draft Genome for Tepidibacillus decaturensis nov. sp. Strain Z9, an Anaerobic, Moderately Thermophilic and Heterotrophic Bacterium from Deep Subsurface of the Illinois Basin, USA.</title>
        <authorList>
            <person name="Dong Y."/>
            <person name="Chang J.Y."/>
            <person name="Sanford R."/>
            <person name="Fouke B.W."/>
        </authorList>
    </citation>
    <scope>NUCLEOTIDE SEQUENCE [LARGE SCALE GENOMIC DNA]</scope>
    <source>
        <strain evidence="1 2">Z9</strain>
    </source>
</reference>